<proteinExistence type="predicted"/>
<protein>
    <submittedName>
        <fullName evidence="1">Uncharacterized protein</fullName>
    </submittedName>
</protein>
<evidence type="ECO:0000313" key="2">
    <source>
        <dbReference type="Proteomes" id="UP000796761"/>
    </source>
</evidence>
<gene>
    <name evidence="1" type="ORF">HGM15179_018623</name>
</gene>
<sequence length="160" mass="18312">MQLVQFQQARCRKSCPMVKELAILLMTPTFEPLVDNVDSPITFTIFFCHQRDVAEHYLCSCPINHLIQWPKVPFNFPDTPLFNLVTAILEYQQWVIIRGLNQARKSLSDIPYPGPREAADLTVGWVRSTYGALCSPQKGVTHYDYSSFIFDVRGGDLSNR</sequence>
<dbReference type="Proteomes" id="UP000796761">
    <property type="component" value="Unassembled WGS sequence"/>
</dbReference>
<accession>A0A8K1DC80</accession>
<comment type="caution">
    <text evidence="1">The sequence shown here is derived from an EMBL/GenBank/DDBJ whole genome shotgun (WGS) entry which is preliminary data.</text>
</comment>
<dbReference type="EMBL" id="SWJQ01001339">
    <property type="protein sequence ID" value="TRZ08491.1"/>
    <property type="molecule type" value="Genomic_DNA"/>
</dbReference>
<dbReference type="AlphaFoldDB" id="A0A8K1DC80"/>
<reference evidence="1" key="1">
    <citation type="submission" date="2019-04" db="EMBL/GenBank/DDBJ databases">
        <title>Genome assembly of Zosterops borbonicus 15179.</title>
        <authorList>
            <person name="Leroy T."/>
            <person name="Anselmetti Y."/>
            <person name="Tilak M.-K."/>
            <person name="Nabholz B."/>
        </authorList>
    </citation>
    <scope>NUCLEOTIDE SEQUENCE</scope>
    <source>
        <strain evidence="1">HGM_15179</strain>
        <tissue evidence="1">Muscle</tissue>
    </source>
</reference>
<organism evidence="1 2">
    <name type="scientific">Zosterops borbonicus</name>
    <dbReference type="NCBI Taxonomy" id="364589"/>
    <lineage>
        <taxon>Eukaryota</taxon>
        <taxon>Metazoa</taxon>
        <taxon>Chordata</taxon>
        <taxon>Craniata</taxon>
        <taxon>Vertebrata</taxon>
        <taxon>Euteleostomi</taxon>
        <taxon>Archelosauria</taxon>
        <taxon>Archosauria</taxon>
        <taxon>Dinosauria</taxon>
        <taxon>Saurischia</taxon>
        <taxon>Theropoda</taxon>
        <taxon>Coelurosauria</taxon>
        <taxon>Aves</taxon>
        <taxon>Neognathae</taxon>
        <taxon>Neoaves</taxon>
        <taxon>Telluraves</taxon>
        <taxon>Australaves</taxon>
        <taxon>Passeriformes</taxon>
        <taxon>Sylvioidea</taxon>
        <taxon>Zosteropidae</taxon>
        <taxon>Zosterops</taxon>
    </lineage>
</organism>
<keyword evidence="2" id="KW-1185">Reference proteome</keyword>
<evidence type="ECO:0000313" key="1">
    <source>
        <dbReference type="EMBL" id="TRZ08491.1"/>
    </source>
</evidence>
<name>A0A8K1DC80_9PASS</name>